<keyword evidence="1" id="KW-0456">Lyase</keyword>
<protein>
    <recommendedName>
        <fullName evidence="4">siroheme decarboxylase</fullName>
        <ecNumber evidence="4">4.1.1.111</ecNumber>
    </recommendedName>
</protein>
<dbReference type="InterPro" id="IPR053953">
    <property type="entry name" value="NirdL-like_HTH"/>
</dbReference>
<evidence type="ECO:0000256" key="5">
    <source>
        <dbReference type="ARBA" id="ARBA00048470"/>
    </source>
</evidence>
<accession>A8LM00</accession>
<dbReference type="Pfam" id="PF17805">
    <property type="entry name" value="AsnC_trans_reg2"/>
    <property type="match status" value="2"/>
</dbReference>
<evidence type="ECO:0000256" key="1">
    <source>
        <dbReference type="ARBA" id="ARBA00023239"/>
    </source>
</evidence>
<dbReference type="PANTHER" id="PTHR43413">
    <property type="entry name" value="TRANSCRIPTIONAL REGULATOR, ASNC FAMILY"/>
    <property type="match status" value="1"/>
</dbReference>
<evidence type="ECO:0000259" key="6">
    <source>
        <dbReference type="Pfam" id="PF17805"/>
    </source>
</evidence>
<comment type="similarity">
    <text evidence="3">Belongs to the Ahb/Nir family.</text>
</comment>
<keyword evidence="9" id="KW-1185">Reference proteome</keyword>
<comment type="catalytic activity">
    <reaction evidence="5">
        <text>siroheme + 2 H(+) = 12,18-didecarboxysiroheme + 2 CO2</text>
        <dbReference type="Rhea" id="RHEA:19093"/>
        <dbReference type="ChEBI" id="CHEBI:15378"/>
        <dbReference type="ChEBI" id="CHEBI:16526"/>
        <dbReference type="ChEBI" id="CHEBI:60052"/>
        <dbReference type="ChEBI" id="CHEBI:140497"/>
        <dbReference type="EC" id="4.1.1.111"/>
    </reaction>
</comment>
<evidence type="ECO:0000313" key="8">
    <source>
        <dbReference type="EMBL" id="ABV94909.1"/>
    </source>
</evidence>
<organism evidence="8 9">
    <name type="scientific">Dinoroseobacter shibae (strain DSM 16493 / NCIMB 14021 / DFL 12)</name>
    <dbReference type="NCBI Taxonomy" id="398580"/>
    <lineage>
        <taxon>Bacteria</taxon>
        <taxon>Pseudomonadati</taxon>
        <taxon>Pseudomonadota</taxon>
        <taxon>Alphaproteobacteria</taxon>
        <taxon>Rhodobacterales</taxon>
        <taxon>Roseobacteraceae</taxon>
        <taxon>Dinoroseobacter</taxon>
    </lineage>
</organism>
<feature type="domain" description="Siroheme decarboxylase AsnC-like ligand binding" evidence="6">
    <location>
        <begin position="68"/>
        <end position="132"/>
    </location>
</feature>
<name>A8LM00_DINSH</name>
<dbReference type="Gene3D" id="1.10.10.10">
    <property type="entry name" value="Winged helix-like DNA-binding domain superfamily/Winged helix DNA-binding domain"/>
    <property type="match status" value="1"/>
</dbReference>
<proteinExistence type="inferred from homology"/>
<feature type="domain" description="Siroheme decarboxylase AsnC-like ligand binding" evidence="6">
    <location>
        <begin position="230"/>
        <end position="317"/>
    </location>
</feature>
<dbReference type="InterPro" id="IPR036388">
    <property type="entry name" value="WH-like_DNA-bd_sf"/>
</dbReference>
<evidence type="ECO:0000256" key="2">
    <source>
        <dbReference type="ARBA" id="ARBA00023444"/>
    </source>
</evidence>
<dbReference type="HOGENOM" id="CLU_049427_0_0_5"/>
<dbReference type="PANTHER" id="PTHR43413:SF1">
    <property type="entry name" value="SIROHEME DECARBOXYLASE NIRL SUBUNIT"/>
    <property type="match status" value="1"/>
</dbReference>
<dbReference type="GO" id="GO:0016829">
    <property type="term" value="F:lyase activity"/>
    <property type="evidence" value="ECO:0007669"/>
    <property type="project" value="UniProtKB-KW"/>
</dbReference>
<dbReference type="RefSeq" id="WP_012179836.1">
    <property type="nucleotide sequence ID" value="NC_009952.1"/>
</dbReference>
<gene>
    <name evidence="8" type="primary">nirD</name>
    <name evidence="8" type="ordered locus">Dshi_3176</name>
</gene>
<dbReference type="InterPro" id="IPR050684">
    <property type="entry name" value="HTH-Siroheme_Decarb"/>
</dbReference>
<dbReference type="eggNOG" id="COG1522">
    <property type="taxonomic scope" value="Bacteria"/>
</dbReference>
<dbReference type="EC" id="4.1.1.111" evidence="4"/>
<reference evidence="9" key="1">
    <citation type="journal article" date="2010" name="ISME J.">
        <title>The complete genome sequence of the algal symbiont Dinoroseobacter shibae: a hitchhiker's guide to life in the sea.</title>
        <authorList>
            <person name="Wagner-Dobler I."/>
            <person name="Ballhausen B."/>
            <person name="Berger M."/>
            <person name="Brinkhoff T."/>
            <person name="Buchholz I."/>
            <person name="Bunk B."/>
            <person name="Cypionka H."/>
            <person name="Daniel R."/>
            <person name="Drepper T."/>
            <person name="Gerdts G."/>
            <person name="Hahnke S."/>
            <person name="Han C."/>
            <person name="Jahn D."/>
            <person name="Kalhoefer D."/>
            <person name="Kiss H."/>
            <person name="Klenk H.P."/>
            <person name="Kyrpides N."/>
            <person name="Liebl W."/>
            <person name="Liesegang H."/>
            <person name="Meincke L."/>
            <person name="Pati A."/>
            <person name="Petersen J."/>
            <person name="Piekarski T."/>
            <person name="Pommerenke C."/>
            <person name="Pradella S."/>
            <person name="Pukall R."/>
            <person name="Rabus R."/>
            <person name="Stackebrandt E."/>
            <person name="Thole S."/>
            <person name="Thompson L."/>
            <person name="Tielen P."/>
            <person name="Tomasch J."/>
            <person name="von Jan M."/>
            <person name="Wanphrut N."/>
            <person name="Wichels A."/>
            <person name="Zech H."/>
            <person name="Simon M."/>
        </authorList>
    </citation>
    <scope>NUCLEOTIDE SEQUENCE [LARGE SCALE GENOMIC DNA]</scope>
    <source>
        <strain evidence="9">DSM 16493 / NCIMB 14021 / DFL 12</strain>
    </source>
</reference>
<dbReference type="Proteomes" id="UP000006833">
    <property type="component" value="Chromosome"/>
</dbReference>
<comment type="pathway">
    <text evidence="2">Porphyrin-containing compound metabolism.</text>
</comment>
<dbReference type="InterPro" id="IPR040523">
    <property type="entry name" value="AsnC_trans_reg2"/>
</dbReference>
<dbReference type="Gene3D" id="3.30.70.3460">
    <property type="match status" value="2"/>
</dbReference>
<evidence type="ECO:0000256" key="4">
    <source>
        <dbReference type="ARBA" id="ARBA00023471"/>
    </source>
</evidence>
<evidence type="ECO:0000313" key="9">
    <source>
        <dbReference type="Proteomes" id="UP000006833"/>
    </source>
</evidence>
<dbReference type="Pfam" id="PF22451">
    <property type="entry name" value="NirdL-like_HTH"/>
    <property type="match status" value="2"/>
</dbReference>
<feature type="domain" description="Siroheme decarboxylase NirL-like HTH" evidence="7">
    <location>
        <begin position="9"/>
        <end position="53"/>
    </location>
</feature>
<dbReference type="KEGG" id="dsh:Dshi_3176"/>
<dbReference type="EMBL" id="CP000830">
    <property type="protein sequence ID" value="ABV94909.1"/>
    <property type="molecule type" value="Genomic_DNA"/>
</dbReference>
<dbReference type="AlphaFoldDB" id="A8LM00"/>
<dbReference type="OrthoDB" id="9806536at2"/>
<sequence length="331" mass="35943">MTLAEISLDDRLLNEFQRNVPVVARPFAEIAKSVGTTEDTVLARMQALVARGAVTRFGATCRPNTAGASTLAAVSAPEWEVEKTAAIINAQPGVNHSYLREHRWNIWFVATGPDRAHVDAALAQIGAETGLRVLDLRLVAPFNIDLGFDMSGKAAHGVEPSRVATLGAIDATDRKLMQVLSTGLPMVARPFRAVAPVCDLDEAGALRRAARLLEEGYLTRFGVIVRHRALGWRANAMVVWQVPPAQVAQAGPALAAVPGVTLCYQRKAVPGVWPYTLYNMIHGRSREDAMAVLKRARALPELRGVPHEILFSLRCFKQTGALIDLPRKEPA</sequence>
<evidence type="ECO:0000259" key="7">
    <source>
        <dbReference type="Pfam" id="PF22451"/>
    </source>
</evidence>
<evidence type="ECO:0000256" key="3">
    <source>
        <dbReference type="ARBA" id="ARBA00023457"/>
    </source>
</evidence>
<dbReference type="STRING" id="398580.Dshi_3176"/>
<feature type="domain" description="Siroheme decarboxylase NirL-like HTH" evidence="7">
    <location>
        <begin position="173"/>
        <end position="217"/>
    </location>
</feature>